<evidence type="ECO:0000313" key="2">
    <source>
        <dbReference type="EMBL" id="NFV82274.1"/>
    </source>
</evidence>
<name>A0A7C9V1S8_9PROT</name>
<dbReference type="AlphaFoldDB" id="A0A7C9V1S8"/>
<proteinExistence type="predicted"/>
<organism evidence="2 3">
    <name type="scientific">Magnetospirillum aberrantis SpK</name>
    <dbReference type="NCBI Taxonomy" id="908842"/>
    <lineage>
        <taxon>Bacteria</taxon>
        <taxon>Pseudomonadati</taxon>
        <taxon>Pseudomonadota</taxon>
        <taxon>Alphaproteobacteria</taxon>
        <taxon>Rhodospirillales</taxon>
        <taxon>Rhodospirillaceae</taxon>
        <taxon>Magnetospirillum</taxon>
    </lineage>
</organism>
<keyword evidence="1" id="KW-1133">Transmembrane helix</keyword>
<dbReference type="Proteomes" id="UP000480684">
    <property type="component" value="Unassembled WGS sequence"/>
</dbReference>
<accession>A0A7C9V1S8</accession>
<keyword evidence="1" id="KW-0472">Membrane</keyword>
<evidence type="ECO:0000313" key="3">
    <source>
        <dbReference type="Proteomes" id="UP000480684"/>
    </source>
</evidence>
<dbReference type="EMBL" id="JAAIYP010000047">
    <property type="protein sequence ID" value="NFV82274.1"/>
    <property type="molecule type" value="Genomic_DNA"/>
</dbReference>
<feature type="transmembrane region" description="Helical" evidence="1">
    <location>
        <begin position="21"/>
        <end position="42"/>
    </location>
</feature>
<keyword evidence="3" id="KW-1185">Reference proteome</keyword>
<protein>
    <submittedName>
        <fullName evidence="2">Uncharacterized protein</fullName>
    </submittedName>
</protein>
<sequence length="47" mass="4977">MSVKNDSASTPPRMAPQANHNLSWIAMVAMAAMCLAVLVYAASINLD</sequence>
<comment type="caution">
    <text evidence="2">The sequence shown here is derived from an EMBL/GenBank/DDBJ whole genome shotgun (WGS) entry which is preliminary data.</text>
</comment>
<evidence type="ECO:0000256" key="1">
    <source>
        <dbReference type="SAM" id="Phobius"/>
    </source>
</evidence>
<gene>
    <name evidence="2" type="ORF">G4223_19360</name>
</gene>
<reference evidence="2 3" key="1">
    <citation type="submission" date="2020-02" db="EMBL/GenBank/DDBJ databases">
        <authorList>
            <person name="Dziuba M."/>
            <person name="Kuznetsov B."/>
            <person name="Mardanov A."/>
            <person name="Ravin N."/>
            <person name="Grouzdev D."/>
        </authorList>
    </citation>
    <scope>NUCLEOTIDE SEQUENCE [LARGE SCALE GENOMIC DNA]</scope>
    <source>
        <strain evidence="2 3">SpK</strain>
    </source>
</reference>
<keyword evidence="1" id="KW-0812">Transmembrane</keyword>
<dbReference type="RefSeq" id="WP_163683140.1">
    <property type="nucleotide sequence ID" value="NZ_JAAIYP010000047.1"/>
</dbReference>